<dbReference type="Proteomes" id="UP000250235">
    <property type="component" value="Unassembled WGS sequence"/>
</dbReference>
<name>A0A2Z7AXN5_9LAMI</name>
<organism evidence="1 2">
    <name type="scientific">Dorcoceras hygrometricum</name>
    <dbReference type="NCBI Taxonomy" id="472368"/>
    <lineage>
        <taxon>Eukaryota</taxon>
        <taxon>Viridiplantae</taxon>
        <taxon>Streptophyta</taxon>
        <taxon>Embryophyta</taxon>
        <taxon>Tracheophyta</taxon>
        <taxon>Spermatophyta</taxon>
        <taxon>Magnoliopsida</taxon>
        <taxon>eudicotyledons</taxon>
        <taxon>Gunneridae</taxon>
        <taxon>Pentapetalae</taxon>
        <taxon>asterids</taxon>
        <taxon>lamiids</taxon>
        <taxon>Lamiales</taxon>
        <taxon>Gesneriaceae</taxon>
        <taxon>Didymocarpoideae</taxon>
        <taxon>Trichosporeae</taxon>
        <taxon>Loxocarpinae</taxon>
        <taxon>Dorcoceras</taxon>
    </lineage>
</organism>
<accession>A0A2Z7AXN5</accession>
<protein>
    <submittedName>
        <fullName evidence="1">TMV resistance protein N-like</fullName>
    </submittedName>
</protein>
<keyword evidence="2" id="KW-1185">Reference proteome</keyword>
<dbReference type="AlphaFoldDB" id="A0A2Z7AXN5"/>
<evidence type="ECO:0000313" key="1">
    <source>
        <dbReference type="EMBL" id="KZV26624.1"/>
    </source>
</evidence>
<reference evidence="1 2" key="1">
    <citation type="journal article" date="2015" name="Proc. Natl. Acad. Sci. U.S.A.">
        <title>The resurrection genome of Boea hygrometrica: A blueprint for survival of dehydration.</title>
        <authorList>
            <person name="Xiao L."/>
            <person name="Yang G."/>
            <person name="Zhang L."/>
            <person name="Yang X."/>
            <person name="Zhao S."/>
            <person name="Ji Z."/>
            <person name="Zhou Q."/>
            <person name="Hu M."/>
            <person name="Wang Y."/>
            <person name="Chen M."/>
            <person name="Xu Y."/>
            <person name="Jin H."/>
            <person name="Xiao X."/>
            <person name="Hu G."/>
            <person name="Bao F."/>
            <person name="Hu Y."/>
            <person name="Wan P."/>
            <person name="Li L."/>
            <person name="Deng X."/>
            <person name="Kuang T."/>
            <person name="Xiang C."/>
            <person name="Zhu J.K."/>
            <person name="Oliver M.J."/>
            <person name="He Y."/>
        </authorList>
    </citation>
    <scope>NUCLEOTIDE SEQUENCE [LARGE SCALE GENOMIC DNA]</scope>
    <source>
        <strain evidence="2">cv. XS01</strain>
    </source>
</reference>
<dbReference type="EMBL" id="KV011191">
    <property type="protein sequence ID" value="KZV26624.1"/>
    <property type="molecule type" value="Genomic_DNA"/>
</dbReference>
<sequence length="112" mass="12751">MACAMIKAAGSHSYIESAVARFQQAYYLKITSRSVVELEKKPAATQIQQRRKFSSDANSEATHQSCIYVYLLCSNGIPYLLSVSPNTHPLLLHPDKNEEQVEEEEQDQFWGW</sequence>
<gene>
    <name evidence="1" type="ORF">F511_08148</name>
</gene>
<evidence type="ECO:0000313" key="2">
    <source>
        <dbReference type="Proteomes" id="UP000250235"/>
    </source>
</evidence>
<proteinExistence type="predicted"/>